<evidence type="ECO:0000313" key="2">
    <source>
        <dbReference type="EMBL" id="HIV13413.1"/>
    </source>
</evidence>
<reference evidence="2" key="1">
    <citation type="submission" date="2020-10" db="EMBL/GenBank/DDBJ databases">
        <authorList>
            <person name="Gilroy R."/>
        </authorList>
    </citation>
    <scope>NUCLEOTIDE SEQUENCE</scope>
    <source>
        <strain evidence="2">ChiBcec2-4451</strain>
    </source>
</reference>
<dbReference type="AlphaFoldDB" id="A0A9D1NWE0"/>
<evidence type="ECO:0000313" key="3">
    <source>
        <dbReference type="Proteomes" id="UP000886723"/>
    </source>
</evidence>
<accession>A0A9D1NWE0</accession>
<dbReference type="Pfam" id="PF24849">
    <property type="entry name" value="DUF7724"/>
    <property type="match status" value="1"/>
</dbReference>
<reference evidence="2" key="2">
    <citation type="journal article" date="2021" name="PeerJ">
        <title>Extensive microbial diversity within the chicken gut microbiome revealed by metagenomics and culture.</title>
        <authorList>
            <person name="Gilroy R."/>
            <person name="Ravi A."/>
            <person name="Getino M."/>
            <person name="Pursley I."/>
            <person name="Horton D.L."/>
            <person name="Alikhan N.F."/>
            <person name="Baker D."/>
            <person name="Gharbi K."/>
            <person name="Hall N."/>
            <person name="Watson M."/>
            <person name="Adriaenssens E.M."/>
            <person name="Foster-Nyarko E."/>
            <person name="Jarju S."/>
            <person name="Secka A."/>
            <person name="Antonio M."/>
            <person name="Oren A."/>
            <person name="Chaudhuri R.R."/>
            <person name="La Ragione R."/>
            <person name="Hildebrand F."/>
            <person name="Pallen M.J."/>
        </authorList>
    </citation>
    <scope>NUCLEOTIDE SEQUENCE</scope>
    <source>
        <strain evidence="2">ChiBcec2-4451</strain>
    </source>
</reference>
<dbReference type="EMBL" id="DVON01000204">
    <property type="protein sequence ID" value="HIV13413.1"/>
    <property type="molecule type" value="Genomic_DNA"/>
</dbReference>
<comment type="caution">
    <text evidence="2">The sequence shown here is derived from an EMBL/GenBank/DDBJ whole genome shotgun (WGS) entry which is preliminary data.</text>
</comment>
<gene>
    <name evidence="2" type="ORF">IAA63_09790</name>
</gene>
<protein>
    <recommendedName>
        <fullName evidence="1">DUF7724 domain-containing protein</fullName>
    </recommendedName>
</protein>
<dbReference type="InterPro" id="IPR056141">
    <property type="entry name" value="DUF7724"/>
</dbReference>
<name>A0A9D1NWE0_9FIRM</name>
<organism evidence="2 3">
    <name type="scientific">Candidatus Pullilachnospira stercoravium</name>
    <dbReference type="NCBI Taxonomy" id="2840913"/>
    <lineage>
        <taxon>Bacteria</taxon>
        <taxon>Bacillati</taxon>
        <taxon>Bacillota</taxon>
        <taxon>Clostridia</taxon>
        <taxon>Lachnospirales</taxon>
        <taxon>Lachnospiraceae</taxon>
        <taxon>Lachnospiraceae incertae sedis</taxon>
        <taxon>Candidatus Pullilachnospira</taxon>
    </lineage>
</organism>
<proteinExistence type="predicted"/>
<sequence length="92" mass="11059">MTANNVAVLSREKDFTVFQFGRHRIRFKAPFSLEKYTKVKEWDHGYLVVMAKYSHNNKQEEEYIDLTPILRNLYFDPEEFLSQIKAVRIEND</sequence>
<feature type="domain" description="DUF7724" evidence="1">
    <location>
        <begin position="6"/>
        <end position="92"/>
    </location>
</feature>
<evidence type="ECO:0000259" key="1">
    <source>
        <dbReference type="Pfam" id="PF24849"/>
    </source>
</evidence>
<dbReference type="Proteomes" id="UP000886723">
    <property type="component" value="Unassembled WGS sequence"/>
</dbReference>